<protein>
    <submittedName>
        <fullName evidence="2">IS481 family transposase</fullName>
    </submittedName>
</protein>
<sequence length="134" mass="14582">MHRVPARFGPARLTHLDRATGRPIRRYERERPGQPVHVDIKKLGNIPDGGGHKALGPRAGRKPRSGARQEPVIGAALTGASRRSTERGAKAVQERCVPQWEAVRRALAHRDTPGWRRSCAESSGSSVGASNSQE</sequence>
<dbReference type="EMBL" id="MK370905">
    <property type="protein sequence ID" value="QBG38761.1"/>
    <property type="molecule type" value="Genomic_DNA"/>
</dbReference>
<feature type="compositionally biased region" description="Low complexity" evidence="1">
    <location>
        <begin position="120"/>
        <end position="134"/>
    </location>
</feature>
<feature type="region of interest" description="Disordered" evidence="1">
    <location>
        <begin position="1"/>
        <end position="95"/>
    </location>
</feature>
<feature type="compositionally biased region" description="Basic and acidic residues" evidence="1">
    <location>
        <begin position="83"/>
        <end position="93"/>
    </location>
</feature>
<evidence type="ECO:0000313" key="2">
    <source>
        <dbReference type="EMBL" id="QBG38761.1"/>
    </source>
</evidence>
<feature type="compositionally biased region" description="Basic and acidic residues" evidence="1">
    <location>
        <begin position="14"/>
        <end position="42"/>
    </location>
</feature>
<dbReference type="AlphaFoldDB" id="A0A411PQH5"/>
<name>A0A411PQH5_STRAR</name>
<accession>A0A411PQH5</accession>
<proteinExistence type="predicted"/>
<organism evidence="2">
    <name type="scientific">Streptomyces atratus</name>
    <dbReference type="NCBI Taxonomy" id="1893"/>
    <lineage>
        <taxon>Bacteria</taxon>
        <taxon>Bacillati</taxon>
        <taxon>Actinomycetota</taxon>
        <taxon>Actinomycetes</taxon>
        <taxon>Kitasatosporales</taxon>
        <taxon>Streptomycetaceae</taxon>
        <taxon>Streptomyces</taxon>
    </lineage>
</organism>
<feature type="region of interest" description="Disordered" evidence="1">
    <location>
        <begin position="109"/>
        <end position="134"/>
    </location>
</feature>
<reference evidence="2" key="1">
    <citation type="journal article" date="2019" name="Org. Lett.">
        <title>Genome Mining of Streptomyces atratus SCSIO ZH16: Discovery of Atratumycin and Identification of Its Biosynthetic Gene Cluster.</title>
        <authorList>
            <person name="Sun C."/>
            <person name="Yang Z."/>
            <person name="Zhang C."/>
            <person name="Liu Z."/>
            <person name="He J."/>
            <person name="Liu Q."/>
            <person name="Zhang T."/>
            <person name="Ju J."/>
            <person name="Ma J."/>
        </authorList>
    </citation>
    <scope>NUCLEOTIDE SEQUENCE</scope>
    <source>
        <strain evidence="2">SCSIO Zh16</strain>
    </source>
</reference>
<evidence type="ECO:0000256" key="1">
    <source>
        <dbReference type="SAM" id="MobiDB-lite"/>
    </source>
</evidence>